<evidence type="ECO:0000256" key="3">
    <source>
        <dbReference type="SAM" id="MobiDB-lite"/>
    </source>
</evidence>
<feature type="compositionally biased region" description="Acidic residues" evidence="3">
    <location>
        <begin position="8"/>
        <end position="28"/>
    </location>
</feature>
<organism evidence="5 6">
    <name type="scientific">Dinothrombium tinctorium</name>
    <dbReference type="NCBI Taxonomy" id="1965070"/>
    <lineage>
        <taxon>Eukaryota</taxon>
        <taxon>Metazoa</taxon>
        <taxon>Ecdysozoa</taxon>
        <taxon>Arthropoda</taxon>
        <taxon>Chelicerata</taxon>
        <taxon>Arachnida</taxon>
        <taxon>Acari</taxon>
        <taxon>Acariformes</taxon>
        <taxon>Trombidiformes</taxon>
        <taxon>Prostigmata</taxon>
        <taxon>Anystina</taxon>
        <taxon>Parasitengona</taxon>
        <taxon>Trombidioidea</taxon>
        <taxon>Trombidiidae</taxon>
        <taxon>Dinothrombium</taxon>
    </lineage>
</organism>
<accession>A0A3S3PAF5</accession>
<dbReference type="AlphaFoldDB" id="A0A3S3PAF5"/>
<dbReference type="InterPro" id="IPR011421">
    <property type="entry name" value="BCNT-C"/>
</dbReference>
<feature type="region of interest" description="Disordered" evidence="3">
    <location>
        <begin position="1"/>
        <end position="28"/>
    </location>
</feature>
<dbReference type="GO" id="GO:0000812">
    <property type="term" value="C:Swr1 complex"/>
    <property type="evidence" value="ECO:0007669"/>
    <property type="project" value="TreeGrafter"/>
</dbReference>
<evidence type="ECO:0000313" key="5">
    <source>
        <dbReference type="EMBL" id="RWS11345.1"/>
    </source>
</evidence>
<dbReference type="Proteomes" id="UP000285301">
    <property type="component" value="Unassembled WGS sequence"/>
</dbReference>
<evidence type="ECO:0000256" key="1">
    <source>
        <dbReference type="ARBA" id="ARBA00019033"/>
    </source>
</evidence>
<feature type="compositionally biased region" description="Basic and acidic residues" evidence="3">
    <location>
        <begin position="98"/>
        <end position="121"/>
    </location>
</feature>
<dbReference type="EMBL" id="NCKU01001753">
    <property type="protein sequence ID" value="RWS11345.1"/>
    <property type="molecule type" value="Genomic_DNA"/>
</dbReference>
<dbReference type="InterPro" id="IPR027124">
    <property type="entry name" value="Swc5/CFDP1/2"/>
</dbReference>
<feature type="compositionally biased region" description="Basic residues" evidence="3">
    <location>
        <begin position="82"/>
        <end position="97"/>
    </location>
</feature>
<feature type="region of interest" description="Disordered" evidence="3">
    <location>
        <begin position="141"/>
        <end position="160"/>
    </location>
</feature>
<dbReference type="Pfam" id="PF07572">
    <property type="entry name" value="BCNT"/>
    <property type="match status" value="1"/>
</dbReference>
<sequence>MEKRAKDEESDEDEFDDDYVPSDVESDEEKGAFCAAIERRLFAFNAFTALSFHQEIDGEEDDDELNSGGLSDGDGANEQNAGKKRKKKNRLKTRKQQRHDVDECADEQKEEEKKAMTEEEMKKKTDDLWADFCKDIKTVKKQSDVDSTKSSAQTSQTNSVKETVRVYQFAGEEVKVKEKLDSSSNEIEAKDIKATVSKADKNVNETEVKTTIPPVKRSSGGLSNVLSAIGKKSKLSTLSKTKIDWQQFKEKEGIEEELEQHNRSKDGFLDKQAFLQRADLRQFEIEKSIREKIRNARGGN</sequence>
<gene>
    <name evidence="5" type="ORF">B4U79_09591</name>
</gene>
<proteinExistence type="predicted"/>
<feature type="region of interest" description="Disordered" evidence="3">
    <location>
        <begin position="58"/>
        <end position="121"/>
    </location>
</feature>
<keyword evidence="6" id="KW-1185">Reference proteome</keyword>
<protein>
    <recommendedName>
        <fullName evidence="1">Craniofacial development protein 1</fullName>
    </recommendedName>
    <alternativeName>
        <fullName evidence="2">Bucentaur</fullName>
    </alternativeName>
</protein>
<feature type="domain" description="BCNT-C" evidence="4">
    <location>
        <begin position="216"/>
        <end position="296"/>
    </location>
</feature>
<reference evidence="5 6" key="1">
    <citation type="journal article" date="2018" name="Gigascience">
        <title>Genomes of trombidid mites reveal novel predicted allergens and laterally-transferred genes associated with secondary metabolism.</title>
        <authorList>
            <person name="Dong X."/>
            <person name="Chaisiri K."/>
            <person name="Xia D."/>
            <person name="Armstrong S.D."/>
            <person name="Fang Y."/>
            <person name="Donnelly M.J."/>
            <person name="Kadowaki T."/>
            <person name="McGarry J.W."/>
            <person name="Darby A.C."/>
            <person name="Makepeace B.L."/>
        </authorList>
    </citation>
    <scope>NUCLEOTIDE SEQUENCE [LARGE SCALE GENOMIC DNA]</scope>
    <source>
        <strain evidence="5">UoL-WK</strain>
    </source>
</reference>
<dbReference type="OrthoDB" id="445677at2759"/>
<evidence type="ECO:0000259" key="4">
    <source>
        <dbReference type="PROSITE" id="PS51279"/>
    </source>
</evidence>
<feature type="compositionally biased region" description="Polar residues" evidence="3">
    <location>
        <begin position="148"/>
        <end position="160"/>
    </location>
</feature>
<comment type="caution">
    <text evidence="5">The sequence shown here is derived from an EMBL/GenBank/DDBJ whole genome shotgun (WGS) entry which is preliminary data.</text>
</comment>
<evidence type="ECO:0000256" key="2">
    <source>
        <dbReference type="ARBA" id="ARBA00030244"/>
    </source>
</evidence>
<dbReference type="PANTHER" id="PTHR48407:SF1">
    <property type="entry name" value="CRANIOFACIAL DEVELOPMENT PROTEIN 1"/>
    <property type="match status" value="1"/>
</dbReference>
<dbReference type="PROSITE" id="PS51279">
    <property type="entry name" value="BCNT_C"/>
    <property type="match status" value="1"/>
</dbReference>
<dbReference type="STRING" id="1965070.A0A3S3PAF5"/>
<dbReference type="PANTHER" id="PTHR48407">
    <property type="entry name" value="CRANIOFACIAL DEVELOPMENT PROTEIN 1"/>
    <property type="match status" value="1"/>
</dbReference>
<name>A0A3S3PAF5_9ACAR</name>
<evidence type="ECO:0000313" key="6">
    <source>
        <dbReference type="Proteomes" id="UP000285301"/>
    </source>
</evidence>